<feature type="domain" description="CRAL-TRIO" evidence="2">
    <location>
        <begin position="536"/>
        <end position="692"/>
    </location>
</feature>
<dbReference type="SUPFAM" id="SSF57959">
    <property type="entry name" value="Leucine zipper domain"/>
    <property type="match status" value="1"/>
</dbReference>
<dbReference type="Pfam" id="PF00650">
    <property type="entry name" value="CRAL_TRIO"/>
    <property type="match status" value="1"/>
</dbReference>
<dbReference type="PROSITE" id="PS00036">
    <property type="entry name" value="BZIP_BASIC"/>
    <property type="match status" value="1"/>
</dbReference>
<organism evidence="3 4">
    <name type="scientific">Beauveria asiatica</name>
    <dbReference type="NCBI Taxonomy" id="1069075"/>
    <lineage>
        <taxon>Eukaryota</taxon>
        <taxon>Fungi</taxon>
        <taxon>Dikarya</taxon>
        <taxon>Ascomycota</taxon>
        <taxon>Pezizomycotina</taxon>
        <taxon>Sordariomycetes</taxon>
        <taxon>Hypocreomycetidae</taxon>
        <taxon>Hypocreales</taxon>
        <taxon>Cordycipitaceae</taxon>
        <taxon>Beauveria</taxon>
    </lineage>
</organism>
<dbReference type="SMART" id="SM01100">
    <property type="entry name" value="CRAL_TRIO_N"/>
    <property type="match status" value="1"/>
</dbReference>
<dbReference type="SMART" id="SM00516">
    <property type="entry name" value="SEC14"/>
    <property type="match status" value="1"/>
</dbReference>
<dbReference type="Pfam" id="PF03765">
    <property type="entry name" value="CRAL_TRIO_N"/>
    <property type="match status" value="1"/>
</dbReference>
<dbReference type="InterPro" id="IPR036273">
    <property type="entry name" value="CRAL/TRIO_N_dom_sf"/>
</dbReference>
<proteinExistence type="predicted"/>
<evidence type="ECO:0000313" key="3">
    <source>
        <dbReference type="EMBL" id="KAK8147670.1"/>
    </source>
</evidence>
<name>A0AAW0S080_9HYPO</name>
<feature type="region of interest" description="Disordered" evidence="1">
    <location>
        <begin position="1"/>
        <end position="53"/>
    </location>
</feature>
<dbReference type="Gene3D" id="3.40.525.10">
    <property type="entry name" value="CRAL-TRIO lipid binding domain"/>
    <property type="match status" value="1"/>
</dbReference>
<dbReference type="GO" id="GO:0008526">
    <property type="term" value="F:phosphatidylinositol transfer activity"/>
    <property type="evidence" value="ECO:0007669"/>
    <property type="project" value="TreeGrafter"/>
</dbReference>
<keyword evidence="4" id="KW-1185">Reference proteome</keyword>
<dbReference type="PANTHER" id="PTHR45824">
    <property type="entry name" value="GH16843P"/>
    <property type="match status" value="1"/>
</dbReference>
<dbReference type="SUPFAM" id="SSF52087">
    <property type="entry name" value="CRAL/TRIO domain"/>
    <property type="match status" value="1"/>
</dbReference>
<dbReference type="Proteomes" id="UP001397290">
    <property type="component" value="Unassembled WGS sequence"/>
</dbReference>
<dbReference type="CDD" id="cd14688">
    <property type="entry name" value="bZIP_YAP"/>
    <property type="match status" value="1"/>
</dbReference>
<gene>
    <name evidence="3" type="ORF">G3M48_001233</name>
</gene>
<dbReference type="Pfam" id="PF11905">
    <property type="entry name" value="DUF3425"/>
    <property type="match status" value="1"/>
</dbReference>
<evidence type="ECO:0000259" key="2">
    <source>
        <dbReference type="PROSITE" id="PS50191"/>
    </source>
</evidence>
<dbReference type="SUPFAM" id="SSF46938">
    <property type="entry name" value="CRAL/TRIO N-terminal domain"/>
    <property type="match status" value="1"/>
</dbReference>
<dbReference type="PROSITE" id="PS50191">
    <property type="entry name" value="CRAL_TRIO"/>
    <property type="match status" value="1"/>
</dbReference>
<dbReference type="InterPro" id="IPR021833">
    <property type="entry name" value="DUF3425"/>
</dbReference>
<sequence length="779" mass="87195">MTPGPTLDSLPTPQETPCHDGNSKSAKRKPVRRDAEKRRQQNIQAQRKYREKRKARLDDLETLAASLSESVGVAMLCRSGPSPSPIAPFNVAGDAQLGFYRNDEQGLNGAAIGSPTDALDVYPSTSLSPDAAMDGYTWDLNASIDPSNIHCNGGPSPSPQNWPGFVDCGCLCPHVQVTSSRPRAYLELDADTASHSSHSVDLYAHSLRVERICIVEAMASLCLHIGMTKDMLCVDKATSPFFRPTGEITNGTKADAVVKTVQTIFKSLKPDMRPIREQITCQHAAFIDVLPFPTLRRNVINSGEAIDLTELYHDLIDGLVCWGGTADQRSAADSATGDASTGTPWESRSWEARKWFLRKYFTLLGGDEGELVRQSEWWRNHRLFSIGHPRVAYTPRLLHVTSSPRAESIESFSTSLPPKHIMSSQYSDLGKLEPRKTALLAPTPDSKPYPRPKLSPDQEAKYKTLLTEATSWTIITCDNDRKSSPITSRERAWLTRECLLRYLRATKWSIDEAVKRIQATLAWRREYGLDDLAPEFLSPEQETGKQIILGYDKLGRPCQYLSPGRQNTDPSPRQIQHLFYMLERMIDLMPPGVESLVFMINFRPSKERQDTTIPVSMAREILSLLQNHYPERLGMVLMINVHWIIRAFLKVISVFMDPTTRDKFKFDNDTAQHVPIEQLWSDDWPGQLHFEYEHKVYWPALNKECKQRREGSAARWLAAGGVVGESEEYLAGGADVSVTGYHFDNGNNNLFGAENSAGLAMLGEWGELVEAEAKTAETA</sequence>
<dbReference type="AlphaFoldDB" id="A0AAW0S080"/>
<evidence type="ECO:0000256" key="1">
    <source>
        <dbReference type="SAM" id="MobiDB-lite"/>
    </source>
</evidence>
<dbReference type="CDD" id="cd00170">
    <property type="entry name" value="SEC14"/>
    <property type="match status" value="1"/>
</dbReference>
<dbReference type="InterPro" id="IPR046347">
    <property type="entry name" value="bZIP_sf"/>
</dbReference>
<dbReference type="InterPro" id="IPR052578">
    <property type="entry name" value="PI_Transfer_CRAL-TRIO"/>
</dbReference>
<protein>
    <recommendedName>
        <fullName evidence="2">CRAL-TRIO domain-containing protein</fullName>
    </recommendedName>
</protein>
<dbReference type="InterPro" id="IPR001251">
    <property type="entry name" value="CRAL-TRIO_dom"/>
</dbReference>
<dbReference type="PANTHER" id="PTHR45824:SF29">
    <property type="entry name" value="GH16843P"/>
    <property type="match status" value="1"/>
</dbReference>
<dbReference type="Gene3D" id="1.20.5.170">
    <property type="match status" value="1"/>
</dbReference>
<dbReference type="InterPro" id="IPR004827">
    <property type="entry name" value="bZIP"/>
</dbReference>
<dbReference type="GO" id="GO:0003700">
    <property type="term" value="F:DNA-binding transcription factor activity"/>
    <property type="evidence" value="ECO:0007669"/>
    <property type="project" value="InterPro"/>
</dbReference>
<comment type="caution">
    <text evidence="3">The sequence shown here is derived from an EMBL/GenBank/DDBJ whole genome shotgun (WGS) entry which is preliminary data.</text>
</comment>
<dbReference type="InterPro" id="IPR036865">
    <property type="entry name" value="CRAL-TRIO_dom_sf"/>
</dbReference>
<reference evidence="3 4" key="1">
    <citation type="submission" date="2020-02" db="EMBL/GenBank/DDBJ databases">
        <title>Comparative genomics of the hypocrealean fungal genus Beauvera.</title>
        <authorList>
            <person name="Showalter D.N."/>
            <person name="Bushley K.E."/>
            <person name="Rehner S.A."/>
        </authorList>
    </citation>
    <scope>NUCLEOTIDE SEQUENCE [LARGE SCALE GENOMIC DNA]</scope>
    <source>
        <strain evidence="3 4">ARSEF4384</strain>
    </source>
</reference>
<evidence type="ECO:0000313" key="4">
    <source>
        <dbReference type="Proteomes" id="UP001397290"/>
    </source>
</evidence>
<accession>A0AAW0S080</accession>
<dbReference type="EMBL" id="JAAHCF010000133">
    <property type="protein sequence ID" value="KAK8147670.1"/>
    <property type="molecule type" value="Genomic_DNA"/>
</dbReference>
<dbReference type="InterPro" id="IPR011074">
    <property type="entry name" value="CRAL/TRIO_N_dom"/>
</dbReference>